<protein>
    <submittedName>
        <fullName evidence="5">SNF2/RAD54 family helicase</fullName>
    </submittedName>
</protein>
<dbReference type="AlphaFoldDB" id="T1CVN0"/>
<dbReference type="Gene3D" id="3.40.50.300">
    <property type="entry name" value="P-loop containing nucleotide triphosphate hydrolases"/>
    <property type="match status" value="1"/>
</dbReference>
<keyword evidence="5" id="KW-0347">Helicase</keyword>
<dbReference type="InterPro" id="IPR001650">
    <property type="entry name" value="Helicase_C-like"/>
</dbReference>
<keyword evidence="2" id="KW-0378">Hydrolase</keyword>
<dbReference type="GO" id="GO:0016787">
    <property type="term" value="F:hydrolase activity"/>
    <property type="evidence" value="ECO:0007669"/>
    <property type="project" value="UniProtKB-KW"/>
</dbReference>
<dbReference type="InterPro" id="IPR050628">
    <property type="entry name" value="SNF2_RAD54_helicase_TF"/>
</dbReference>
<gene>
    <name evidence="5" type="ORF">B1B_02902</name>
</gene>
<dbReference type="PANTHER" id="PTHR45626">
    <property type="entry name" value="TRANSCRIPTION TERMINATION FACTOR 2-RELATED"/>
    <property type="match status" value="1"/>
</dbReference>
<evidence type="ECO:0000259" key="4">
    <source>
        <dbReference type="PROSITE" id="PS51194"/>
    </source>
</evidence>
<dbReference type="InterPro" id="IPR049730">
    <property type="entry name" value="SNF2/RAD54-like_C"/>
</dbReference>
<dbReference type="GO" id="GO:0004386">
    <property type="term" value="F:helicase activity"/>
    <property type="evidence" value="ECO:0007669"/>
    <property type="project" value="UniProtKB-KW"/>
</dbReference>
<keyword evidence="1" id="KW-0547">Nucleotide-binding</keyword>
<reference evidence="5" key="1">
    <citation type="submission" date="2013-08" db="EMBL/GenBank/DDBJ databases">
        <authorList>
            <person name="Mendez C."/>
            <person name="Richter M."/>
            <person name="Ferrer M."/>
            <person name="Sanchez J."/>
        </authorList>
    </citation>
    <scope>NUCLEOTIDE SEQUENCE</scope>
</reference>
<dbReference type="GO" id="GO:0005634">
    <property type="term" value="C:nucleus"/>
    <property type="evidence" value="ECO:0007669"/>
    <property type="project" value="TreeGrafter"/>
</dbReference>
<dbReference type="PANTHER" id="PTHR45626:SF16">
    <property type="entry name" value="ATP-DEPENDENT HELICASE ULS1"/>
    <property type="match status" value="1"/>
</dbReference>
<dbReference type="GO" id="GO:0005737">
    <property type="term" value="C:cytoplasm"/>
    <property type="evidence" value="ECO:0007669"/>
    <property type="project" value="TreeGrafter"/>
</dbReference>
<dbReference type="CDD" id="cd18793">
    <property type="entry name" value="SF2_C_SNF"/>
    <property type="match status" value="1"/>
</dbReference>
<comment type="caution">
    <text evidence="5">The sequence shown here is derived from an EMBL/GenBank/DDBJ whole genome shotgun (WGS) entry which is preliminary data.</text>
</comment>
<sequence>MVERFQQDRTERVFLLSLKAGGTGLNLTAASNVIHYDLWWNPAVEAQATDRAYRIGQQRNVQVHRLITRATFEERINAMIQGKRELADLTVGTGERWIGQLDNAELKELFALH</sequence>
<feature type="domain" description="Helicase C-terminal" evidence="4">
    <location>
        <begin position="1"/>
        <end position="105"/>
    </location>
</feature>
<evidence type="ECO:0000313" key="5">
    <source>
        <dbReference type="EMBL" id="EQD74040.1"/>
    </source>
</evidence>
<dbReference type="EMBL" id="AUZY01001742">
    <property type="protein sequence ID" value="EQD74040.1"/>
    <property type="molecule type" value="Genomic_DNA"/>
</dbReference>
<accession>T1CVN0</accession>
<evidence type="ECO:0000256" key="2">
    <source>
        <dbReference type="ARBA" id="ARBA00022801"/>
    </source>
</evidence>
<dbReference type="GO" id="GO:0005524">
    <property type="term" value="F:ATP binding"/>
    <property type="evidence" value="ECO:0007669"/>
    <property type="project" value="UniProtKB-KW"/>
</dbReference>
<dbReference type="InterPro" id="IPR027417">
    <property type="entry name" value="P-loop_NTPase"/>
</dbReference>
<dbReference type="SUPFAM" id="SSF52540">
    <property type="entry name" value="P-loop containing nucleoside triphosphate hydrolases"/>
    <property type="match status" value="1"/>
</dbReference>
<dbReference type="GO" id="GO:0008094">
    <property type="term" value="F:ATP-dependent activity, acting on DNA"/>
    <property type="evidence" value="ECO:0007669"/>
    <property type="project" value="TreeGrafter"/>
</dbReference>
<proteinExistence type="predicted"/>
<dbReference type="PROSITE" id="PS51194">
    <property type="entry name" value="HELICASE_CTER"/>
    <property type="match status" value="1"/>
</dbReference>
<dbReference type="GO" id="GO:0000724">
    <property type="term" value="P:double-strand break repair via homologous recombination"/>
    <property type="evidence" value="ECO:0007669"/>
    <property type="project" value="TreeGrafter"/>
</dbReference>
<evidence type="ECO:0000256" key="3">
    <source>
        <dbReference type="ARBA" id="ARBA00022840"/>
    </source>
</evidence>
<organism evidence="5">
    <name type="scientific">mine drainage metagenome</name>
    <dbReference type="NCBI Taxonomy" id="410659"/>
    <lineage>
        <taxon>unclassified sequences</taxon>
        <taxon>metagenomes</taxon>
        <taxon>ecological metagenomes</taxon>
    </lineage>
</organism>
<reference evidence="5" key="2">
    <citation type="journal article" date="2014" name="ISME J.">
        <title>Microbial stratification in low pH oxic and suboxic macroscopic growths along an acid mine drainage.</title>
        <authorList>
            <person name="Mendez-Garcia C."/>
            <person name="Mesa V."/>
            <person name="Sprenger R.R."/>
            <person name="Richter M."/>
            <person name="Diez M.S."/>
            <person name="Solano J."/>
            <person name="Bargiela R."/>
            <person name="Golyshina O.V."/>
            <person name="Manteca A."/>
            <person name="Ramos J.L."/>
            <person name="Gallego J.R."/>
            <person name="Llorente I."/>
            <person name="Martins Dos Santos V.A."/>
            <person name="Jensen O.N."/>
            <person name="Pelaez A.I."/>
            <person name="Sanchez J."/>
            <person name="Ferrer M."/>
        </authorList>
    </citation>
    <scope>NUCLEOTIDE SEQUENCE</scope>
</reference>
<evidence type="ECO:0000256" key="1">
    <source>
        <dbReference type="ARBA" id="ARBA00022741"/>
    </source>
</evidence>
<keyword evidence="3" id="KW-0067">ATP-binding</keyword>
<name>T1CVN0_9ZZZZ</name>
<dbReference type="Pfam" id="PF00271">
    <property type="entry name" value="Helicase_C"/>
    <property type="match status" value="1"/>
</dbReference>